<dbReference type="InterPro" id="IPR013320">
    <property type="entry name" value="ConA-like_dom_sf"/>
</dbReference>
<dbReference type="PROSITE" id="PS00196">
    <property type="entry name" value="COPPER_BLUE"/>
    <property type="match status" value="1"/>
</dbReference>
<dbReference type="InterPro" id="IPR001202">
    <property type="entry name" value="WW_dom"/>
</dbReference>
<dbReference type="InterPro" id="IPR011042">
    <property type="entry name" value="6-blade_b-propeller_TolB-like"/>
</dbReference>
<keyword evidence="8" id="KW-1185">Reference proteome</keyword>
<dbReference type="Gene3D" id="2.60.40.420">
    <property type="entry name" value="Cupredoxins - blue copper proteins"/>
    <property type="match status" value="1"/>
</dbReference>
<evidence type="ECO:0000259" key="6">
    <source>
        <dbReference type="PROSITE" id="PS01159"/>
    </source>
</evidence>
<accession>A0A5M6D2I3</accession>
<evidence type="ECO:0000256" key="2">
    <source>
        <dbReference type="ARBA" id="ARBA00022723"/>
    </source>
</evidence>
<name>A0A5M6D2I3_9BACT</name>
<keyword evidence="5" id="KW-0732">Signal</keyword>
<dbReference type="InterPro" id="IPR016024">
    <property type="entry name" value="ARM-type_fold"/>
</dbReference>
<dbReference type="InterPro" id="IPR029010">
    <property type="entry name" value="ThuA-like"/>
</dbReference>
<protein>
    <submittedName>
        <fullName evidence="7">Dehydrogenase</fullName>
    </submittedName>
</protein>
<dbReference type="SUPFAM" id="SSF50952">
    <property type="entry name" value="Soluble quinoprotein glucose dehydrogenase"/>
    <property type="match status" value="1"/>
</dbReference>
<dbReference type="PANTHER" id="PTHR33546">
    <property type="entry name" value="LARGE, MULTIFUNCTIONAL SECRETED PROTEIN-RELATED"/>
    <property type="match status" value="1"/>
</dbReference>
<dbReference type="AlphaFoldDB" id="A0A5M6D2I3"/>
<feature type="signal peptide" evidence="5">
    <location>
        <begin position="1"/>
        <end position="17"/>
    </location>
</feature>
<evidence type="ECO:0000313" key="8">
    <source>
        <dbReference type="Proteomes" id="UP000323426"/>
    </source>
</evidence>
<dbReference type="InterPro" id="IPR013428">
    <property type="entry name" value="Membrane-bound_put_N"/>
</dbReference>
<feature type="domain" description="WW" evidence="6">
    <location>
        <begin position="204"/>
        <end position="228"/>
    </location>
</feature>
<keyword evidence="1" id="KW-0813">Transport</keyword>
<organism evidence="7 8">
    <name type="scientific">Adhaeribacter rhizoryzae</name>
    <dbReference type="NCBI Taxonomy" id="2607907"/>
    <lineage>
        <taxon>Bacteria</taxon>
        <taxon>Pseudomonadati</taxon>
        <taxon>Bacteroidota</taxon>
        <taxon>Cytophagia</taxon>
        <taxon>Cytophagales</taxon>
        <taxon>Hymenobacteraceae</taxon>
        <taxon>Adhaeribacter</taxon>
    </lineage>
</organism>
<dbReference type="Pfam" id="PF06283">
    <property type="entry name" value="ThuA"/>
    <property type="match status" value="1"/>
</dbReference>
<dbReference type="GO" id="GO:0005975">
    <property type="term" value="P:carbohydrate metabolic process"/>
    <property type="evidence" value="ECO:0007669"/>
    <property type="project" value="UniProtKB-ARBA"/>
</dbReference>
<dbReference type="InterPro" id="IPR029062">
    <property type="entry name" value="Class_I_gatase-like"/>
</dbReference>
<dbReference type="SUPFAM" id="SSF52317">
    <property type="entry name" value="Class I glutamine amidotransferase-like"/>
    <property type="match status" value="1"/>
</dbReference>
<comment type="caution">
    <text evidence="7">The sequence shown here is derived from an EMBL/GenBank/DDBJ whole genome shotgun (WGS) entry which is preliminary data.</text>
</comment>
<keyword evidence="2" id="KW-0479">Metal-binding</keyword>
<dbReference type="NCBIfam" id="TIGR02604">
    <property type="entry name" value="Piru_Ver_Nterm"/>
    <property type="match status" value="1"/>
</dbReference>
<dbReference type="InterPro" id="IPR008972">
    <property type="entry name" value="Cupredoxin"/>
</dbReference>
<dbReference type="Pfam" id="PF00127">
    <property type="entry name" value="Copper-bind"/>
    <property type="match status" value="1"/>
</dbReference>
<evidence type="ECO:0000256" key="1">
    <source>
        <dbReference type="ARBA" id="ARBA00022448"/>
    </source>
</evidence>
<dbReference type="Gene3D" id="3.40.50.880">
    <property type="match status" value="1"/>
</dbReference>
<reference evidence="7 8" key="1">
    <citation type="submission" date="2019-09" db="EMBL/GenBank/DDBJ databases">
        <title>Genome sequence and assembly of Adhaeribacter sp.</title>
        <authorList>
            <person name="Chhetri G."/>
        </authorList>
    </citation>
    <scope>NUCLEOTIDE SEQUENCE [LARGE SCALE GENOMIC DNA]</scope>
    <source>
        <strain evidence="7 8">DK36</strain>
    </source>
</reference>
<proteinExistence type="predicted"/>
<dbReference type="GO" id="GO:0009055">
    <property type="term" value="F:electron transfer activity"/>
    <property type="evidence" value="ECO:0007669"/>
    <property type="project" value="InterPro"/>
</dbReference>
<dbReference type="InterPro" id="IPR011989">
    <property type="entry name" value="ARM-like"/>
</dbReference>
<dbReference type="InterPro" id="IPR055557">
    <property type="entry name" value="DUF7133"/>
</dbReference>
<evidence type="ECO:0000256" key="5">
    <source>
        <dbReference type="SAM" id="SignalP"/>
    </source>
</evidence>
<dbReference type="PROSITE" id="PS01159">
    <property type="entry name" value="WW_DOMAIN_1"/>
    <property type="match status" value="1"/>
</dbReference>
<feature type="chain" id="PRO_5024348307" evidence="5">
    <location>
        <begin position="18"/>
        <end position="1211"/>
    </location>
</feature>
<dbReference type="InterPro" id="IPR000923">
    <property type="entry name" value="BlueCu_1"/>
</dbReference>
<dbReference type="PANTHER" id="PTHR33546:SF1">
    <property type="entry name" value="LARGE, MULTIFUNCTIONAL SECRETED PROTEIN"/>
    <property type="match status" value="1"/>
</dbReference>
<dbReference type="SUPFAM" id="SSF49503">
    <property type="entry name" value="Cupredoxins"/>
    <property type="match status" value="1"/>
</dbReference>
<gene>
    <name evidence="7" type="ORF">F0145_20240</name>
</gene>
<dbReference type="Proteomes" id="UP000323426">
    <property type="component" value="Unassembled WGS sequence"/>
</dbReference>
<dbReference type="InterPro" id="IPR011041">
    <property type="entry name" value="Quinoprot_gluc/sorb_DH_b-prop"/>
</dbReference>
<dbReference type="EMBL" id="VWSF01000020">
    <property type="protein sequence ID" value="KAA5541727.1"/>
    <property type="molecule type" value="Genomic_DNA"/>
</dbReference>
<evidence type="ECO:0000256" key="3">
    <source>
        <dbReference type="ARBA" id="ARBA00022982"/>
    </source>
</evidence>
<keyword evidence="4" id="KW-0186">Copper</keyword>
<evidence type="ECO:0000313" key="7">
    <source>
        <dbReference type="EMBL" id="KAA5541727.1"/>
    </source>
</evidence>
<sequence>MRKTLLLLLLLSSIFYGCTNKASKSGGGVSQQKSDGTKGRRAEILFLGHTSKHHDSGKYAPWLATSLFNSGINITYTVNLQDLNTENLAKYDGLIIYANHDNLAPDQEKALQAFVEGGKGLIPLHSASGCFKNSDWYIQTIGGQFKSHGTGKFTATIAKKYHPVTEGLNQFSTWDETYVHQNLNKDMTVLMERTEGNTTEPYTWVRNLGKGRVFYTAYGHNDSTWTNPGFLNLVKNGVMWAVGKDVQAQIARLNLPAVDIYKAANINISNFTKRYEVPSIQPALTPEQSQKLIQVPVNFELKLFAAEPDIINPISMAWDERGRLWVVESVDYPNTFKETDGVANDRIKICEDTDGDGKADKFTVFADKLNIPTSLVFSNGGVIVSMAPNFVFMKDTNGDDKADVFQNIMSGWGKNDTHAGPSNLQYGFDNKIWGVVGYAGFNSTVDGKAYRFGNGVYKFNPDGKGFEFLGNTSNNTWGLGFSEDNNVFISTANNTHSAYYGMPARLAQRSLPALPALTAQNTTGGNRPASQNSVQPVQKLDGHYEVHAMTPNLRQVDVLGGFTAAAGHHLYTARNFPKEYWNRIAFVTEPTVRLTHNAIIEPDGAGFTEKDGWNLLASSDEWFGPVHAEVGPDGAVWVADWYNFIIQHNDFVEGQAPARLVLPNTPQPQKRGQGNAMVSELRDTNHGRIYRVVYKKAKPVAPIKLSVNDVPGLLAALENDNMFWRMHAQRLLVESKNKAALPGLYKIIANQRVDEIGLNSPAVHALWTLHGMGALDGSNAEALQVVSQALSHPAAGVRKAAVEVIPTNAQGEAAILGSTILKDKNLNTRKAAFLALTNFPASEQLGKQIYEASLVPENAQDDWLTKALLAAAITHETGFLAVADKNKSAATAAASNLTSRIVEAVSNEVYTLPRRGTLQFPPDVAGKEITVKGTISKGNRDLEGVIVAQGGQEAGYGLFIQNKKLQMVVKQNGKTYKATTTQPLPEKFDFVSRLANNGTMTITINDQQVAQGKAAGLFSQSLNQPLRAGEDLENENRMGEYEGAFRFAGNLQNATVALTRTTRSANNQTAKTTSAKASKNATKTAEPITINIKVVEHVMQFDKKLINIKAGQKVTLNLDNPDGMQHNLVIIKPGTLQKVGNAADALARDPNGASKDYVPQISEVLWATKLLNPEESFTLEFTAPTQPGDYIFVCTFPGHWRGMNGILRVTK</sequence>
<dbReference type="SUPFAM" id="SSF49899">
    <property type="entry name" value="Concanavalin A-like lectins/glucanases"/>
    <property type="match status" value="1"/>
</dbReference>
<dbReference type="Pfam" id="PF23500">
    <property type="entry name" value="DUF7133"/>
    <property type="match status" value="1"/>
</dbReference>
<dbReference type="Gene3D" id="1.25.10.10">
    <property type="entry name" value="Leucine-rich Repeat Variant"/>
    <property type="match status" value="1"/>
</dbReference>
<keyword evidence="3" id="KW-0249">Electron transport</keyword>
<dbReference type="SUPFAM" id="SSF48371">
    <property type="entry name" value="ARM repeat"/>
    <property type="match status" value="1"/>
</dbReference>
<dbReference type="PROSITE" id="PS51257">
    <property type="entry name" value="PROKAR_LIPOPROTEIN"/>
    <property type="match status" value="1"/>
</dbReference>
<dbReference type="InterPro" id="IPR028871">
    <property type="entry name" value="BlueCu_1_BS"/>
</dbReference>
<evidence type="ECO:0000256" key="4">
    <source>
        <dbReference type="ARBA" id="ARBA00023008"/>
    </source>
</evidence>
<dbReference type="GO" id="GO:0004553">
    <property type="term" value="F:hydrolase activity, hydrolyzing O-glycosyl compounds"/>
    <property type="evidence" value="ECO:0007669"/>
    <property type="project" value="UniProtKB-ARBA"/>
</dbReference>
<dbReference type="GO" id="GO:0005507">
    <property type="term" value="F:copper ion binding"/>
    <property type="evidence" value="ECO:0007669"/>
    <property type="project" value="InterPro"/>
</dbReference>
<dbReference type="Gene3D" id="2.120.10.30">
    <property type="entry name" value="TolB, C-terminal domain"/>
    <property type="match status" value="1"/>
</dbReference>
<dbReference type="CDD" id="cd04233">
    <property type="entry name" value="Auracyanin"/>
    <property type="match status" value="1"/>
</dbReference>